<protein>
    <recommendedName>
        <fullName evidence="5">Integral membrane protein</fullName>
    </recommendedName>
</protein>
<comment type="caution">
    <text evidence="3">The sequence shown here is derived from an EMBL/GenBank/DDBJ whole genome shotgun (WGS) entry which is preliminary data.</text>
</comment>
<feature type="transmembrane region" description="Helical" evidence="2">
    <location>
        <begin position="247"/>
        <end position="266"/>
    </location>
</feature>
<dbReference type="Proteomes" id="UP001596067">
    <property type="component" value="Unassembled WGS sequence"/>
</dbReference>
<feature type="compositionally biased region" description="Basic and acidic residues" evidence="1">
    <location>
        <begin position="308"/>
        <end position="317"/>
    </location>
</feature>
<dbReference type="Gene3D" id="1.10.3730.20">
    <property type="match status" value="1"/>
</dbReference>
<feature type="transmembrane region" description="Helical" evidence="2">
    <location>
        <begin position="101"/>
        <end position="119"/>
    </location>
</feature>
<dbReference type="RefSeq" id="WP_313767246.1">
    <property type="nucleotide sequence ID" value="NZ_BAAAVH010000031.1"/>
</dbReference>
<keyword evidence="2" id="KW-0472">Membrane</keyword>
<feature type="transmembrane region" description="Helical" evidence="2">
    <location>
        <begin position="219"/>
        <end position="241"/>
    </location>
</feature>
<evidence type="ECO:0000313" key="4">
    <source>
        <dbReference type="Proteomes" id="UP001596067"/>
    </source>
</evidence>
<dbReference type="SUPFAM" id="SSF103481">
    <property type="entry name" value="Multidrug resistance efflux transporter EmrE"/>
    <property type="match status" value="1"/>
</dbReference>
<reference evidence="4" key="1">
    <citation type="journal article" date="2019" name="Int. J. Syst. Evol. Microbiol.">
        <title>The Global Catalogue of Microorganisms (GCM) 10K type strain sequencing project: providing services to taxonomists for standard genome sequencing and annotation.</title>
        <authorList>
            <consortium name="The Broad Institute Genomics Platform"/>
            <consortium name="The Broad Institute Genome Sequencing Center for Infectious Disease"/>
            <person name="Wu L."/>
            <person name="Ma J."/>
        </authorList>
    </citation>
    <scope>NUCLEOTIDE SEQUENCE [LARGE SCALE GENOMIC DNA]</scope>
    <source>
        <strain evidence="4">CGMCC 4.1469</strain>
    </source>
</reference>
<organism evidence="3 4">
    <name type="scientific">Kitasatospora aburaviensis</name>
    <dbReference type="NCBI Taxonomy" id="67265"/>
    <lineage>
        <taxon>Bacteria</taxon>
        <taxon>Bacillati</taxon>
        <taxon>Actinomycetota</taxon>
        <taxon>Actinomycetes</taxon>
        <taxon>Kitasatosporales</taxon>
        <taxon>Streptomycetaceae</taxon>
        <taxon>Kitasatospora</taxon>
    </lineage>
</organism>
<feature type="compositionally biased region" description="Basic and acidic residues" evidence="1">
    <location>
        <begin position="346"/>
        <end position="361"/>
    </location>
</feature>
<sequence length="361" mass="36112">MLLGLTTALVATGCFGFGSVFQARGARSAPRADRVRVGLLAALVRSWQFLLGTGLDIAGFALSIVALRTLPLFLVQSVTNASLAVTAMAAVWLLGAHLRRSDLLGIAAVVVGLTLLALGSGQEGRDHAPPAFHWALLATTVVMLLLTLVLARRNGNAAAAGLGLLAGVGFGVTSLAVRVLDVDSVAAVFTDPAAYGLALGGLGGYLAYALALQRGTVTAATAAGTVAETFGPALVGLTALGDAARPGYAWCAVAGFAVAVGGTFVLSRFGEVEAEVGPTTPGAPAAAASTAASTATASPAAALSVGPVRERPVRDRAGPGPAPDRCPPWHPAGPVARTASPCEGDLPDKSDGAARTERQEP</sequence>
<proteinExistence type="predicted"/>
<feature type="transmembrane region" description="Helical" evidence="2">
    <location>
        <begin position="131"/>
        <end position="151"/>
    </location>
</feature>
<keyword evidence="2" id="KW-1133">Transmembrane helix</keyword>
<feature type="transmembrane region" description="Helical" evidence="2">
    <location>
        <begin position="158"/>
        <end position="180"/>
    </location>
</feature>
<evidence type="ECO:0000256" key="2">
    <source>
        <dbReference type="SAM" id="Phobius"/>
    </source>
</evidence>
<feature type="transmembrane region" description="Helical" evidence="2">
    <location>
        <begin position="73"/>
        <end position="94"/>
    </location>
</feature>
<accession>A0ABW1F2I7</accession>
<name>A0ABW1F2I7_9ACTN</name>
<dbReference type="EMBL" id="JBHSOD010000034">
    <property type="protein sequence ID" value="MFC5888070.1"/>
    <property type="molecule type" value="Genomic_DNA"/>
</dbReference>
<evidence type="ECO:0000256" key="1">
    <source>
        <dbReference type="SAM" id="MobiDB-lite"/>
    </source>
</evidence>
<feature type="compositionally biased region" description="Pro residues" evidence="1">
    <location>
        <begin position="320"/>
        <end position="331"/>
    </location>
</feature>
<keyword evidence="2" id="KW-0812">Transmembrane</keyword>
<feature type="region of interest" description="Disordered" evidence="1">
    <location>
        <begin position="298"/>
        <end position="361"/>
    </location>
</feature>
<keyword evidence="4" id="KW-1185">Reference proteome</keyword>
<evidence type="ECO:0000313" key="3">
    <source>
        <dbReference type="EMBL" id="MFC5888070.1"/>
    </source>
</evidence>
<evidence type="ECO:0008006" key="5">
    <source>
        <dbReference type="Google" id="ProtNLM"/>
    </source>
</evidence>
<feature type="transmembrane region" description="Helical" evidence="2">
    <location>
        <begin position="47"/>
        <end position="67"/>
    </location>
</feature>
<gene>
    <name evidence="3" type="ORF">ACFP0N_24170</name>
</gene>
<dbReference type="InterPro" id="IPR037185">
    <property type="entry name" value="EmrE-like"/>
</dbReference>
<dbReference type="PANTHER" id="PTHR40761">
    <property type="entry name" value="CONSERVED INTEGRAL MEMBRANE ALANINE VALINE AND LEUCINE RICH PROTEIN-RELATED"/>
    <property type="match status" value="1"/>
</dbReference>
<dbReference type="PANTHER" id="PTHR40761:SF1">
    <property type="entry name" value="CONSERVED INTEGRAL MEMBRANE ALANINE VALINE AND LEUCINE RICH PROTEIN-RELATED"/>
    <property type="match status" value="1"/>
</dbReference>
<feature type="transmembrane region" description="Helical" evidence="2">
    <location>
        <begin position="6"/>
        <end position="26"/>
    </location>
</feature>
<feature type="transmembrane region" description="Helical" evidence="2">
    <location>
        <begin position="192"/>
        <end position="212"/>
    </location>
</feature>